<proteinExistence type="predicted"/>
<evidence type="ECO:0000313" key="2">
    <source>
        <dbReference type="EMBL" id="CAD9476919.1"/>
    </source>
</evidence>
<name>A0A7S2H0G9_9STRA</name>
<feature type="signal peptide" evidence="1">
    <location>
        <begin position="1"/>
        <end position="24"/>
    </location>
</feature>
<organism evidence="2">
    <name type="scientific">Helicotheca tamesis</name>
    <dbReference type="NCBI Taxonomy" id="374047"/>
    <lineage>
        <taxon>Eukaryota</taxon>
        <taxon>Sar</taxon>
        <taxon>Stramenopiles</taxon>
        <taxon>Ochrophyta</taxon>
        <taxon>Bacillariophyta</taxon>
        <taxon>Mediophyceae</taxon>
        <taxon>Lithodesmiophycidae</taxon>
        <taxon>Lithodesmiales</taxon>
        <taxon>Lithodesmiaceae</taxon>
        <taxon>Helicotheca</taxon>
    </lineage>
</organism>
<reference evidence="2" key="1">
    <citation type="submission" date="2021-01" db="EMBL/GenBank/DDBJ databases">
        <authorList>
            <person name="Corre E."/>
            <person name="Pelletier E."/>
            <person name="Niang G."/>
            <person name="Scheremetjew M."/>
            <person name="Finn R."/>
            <person name="Kale V."/>
            <person name="Holt S."/>
            <person name="Cochrane G."/>
            <person name="Meng A."/>
            <person name="Brown T."/>
            <person name="Cohen L."/>
        </authorList>
    </citation>
    <scope>NUCLEOTIDE SEQUENCE</scope>
    <source>
        <strain evidence="2">CCMP826</strain>
    </source>
</reference>
<keyword evidence="1" id="KW-0732">Signal</keyword>
<protein>
    <recommendedName>
        <fullName evidence="3">Extracellular membrane protein CFEM domain-containing protein</fullName>
    </recommendedName>
</protein>
<feature type="chain" id="PRO_5031426393" description="Extracellular membrane protein CFEM domain-containing protein" evidence="1">
    <location>
        <begin position="25"/>
        <end position="137"/>
    </location>
</feature>
<evidence type="ECO:0008006" key="3">
    <source>
        <dbReference type="Google" id="ProtNLM"/>
    </source>
</evidence>
<dbReference type="AlphaFoldDB" id="A0A7S2H0G9"/>
<accession>A0A7S2H0G9</accession>
<sequence length="137" mass="15345">MHRRGTFAPLSIILLGNFVTNTVASNWSINWSSVKNWVSLSCPLKCPTDDSYSPECLKSALPPWPICLFHDVPTFVNHAIDSGTRCCKDDGDMSECKCPHKDEEKFKKYIGGWCDGVAACTTSSIKEEDVQLEESYY</sequence>
<evidence type="ECO:0000256" key="1">
    <source>
        <dbReference type="SAM" id="SignalP"/>
    </source>
</evidence>
<gene>
    <name evidence="2" type="ORF">HTAM1171_LOCUS2698</name>
</gene>
<dbReference type="EMBL" id="HBGV01004483">
    <property type="protein sequence ID" value="CAD9476919.1"/>
    <property type="molecule type" value="Transcribed_RNA"/>
</dbReference>